<reference evidence="1 2" key="1">
    <citation type="submission" date="2015-10" db="EMBL/GenBank/DDBJ databases">
        <title>Draft genome sequence of Streptomyces cellostaticus DSM 40189, type strain for the species Streptomyces cellostaticus.</title>
        <authorList>
            <person name="Ruckert C."/>
            <person name="Winkler A."/>
            <person name="Kalinowski J."/>
            <person name="Kampfer P."/>
            <person name="Glaeser S."/>
        </authorList>
    </citation>
    <scope>NUCLEOTIDE SEQUENCE [LARGE SCALE GENOMIC DNA]</scope>
    <source>
        <strain evidence="1 2">DSM 40189</strain>
    </source>
</reference>
<keyword evidence="2" id="KW-1185">Reference proteome</keyword>
<proteinExistence type="predicted"/>
<gene>
    <name evidence="1" type="ORF">AQI88_23450</name>
</gene>
<dbReference type="EMBL" id="LMWL01000041">
    <property type="protein sequence ID" value="KUM94117.1"/>
    <property type="molecule type" value="Genomic_DNA"/>
</dbReference>
<comment type="caution">
    <text evidence="1">The sequence shown here is derived from an EMBL/GenBank/DDBJ whole genome shotgun (WGS) entry which is preliminary data.</text>
</comment>
<dbReference type="Proteomes" id="UP000054241">
    <property type="component" value="Unassembled WGS sequence"/>
</dbReference>
<name>A0A124HCE0_9ACTN</name>
<evidence type="ECO:0000313" key="2">
    <source>
        <dbReference type="Proteomes" id="UP000054241"/>
    </source>
</evidence>
<evidence type="ECO:0008006" key="3">
    <source>
        <dbReference type="Google" id="ProtNLM"/>
    </source>
</evidence>
<organism evidence="1 2">
    <name type="scientific">Streptomyces cellostaticus</name>
    <dbReference type="NCBI Taxonomy" id="67285"/>
    <lineage>
        <taxon>Bacteria</taxon>
        <taxon>Bacillati</taxon>
        <taxon>Actinomycetota</taxon>
        <taxon>Actinomycetes</taxon>
        <taxon>Kitasatosporales</taxon>
        <taxon>Streptomycetaceae</taxon>
        <taxon>Streptomyces</taxon>
    </lineage>
</organism>
<evidence type="ECO:0000313" key="1">
    <source>
        <dbReference type="EMBL" id="KUM94117.1"/>
    </source>
</evidence>
<protein>
    <recommendedName>
        <fullName evidence="3">Spore-associated protein A</fullName>
    </recommendedName>
</protein>
<sequence length="160" mass="16699">MGILGLTAPQVAAADQPVLSVSAKADKNTKAIAAAQPRSVARAATVCGTGYKLYKAEQLPDSRRFGTLFVYVKGDNPASNDAPTCAILDNNLGSAKWMKITLCSNYTADGCASDSGVFSQYAGPVYRARGGCGTVAALMKNSTSDSVYIIDRKTDSTNCN</sequence>
<dbReference type="AlphaFoldDB" id="A0A124HCE0"/>
<accession>A0A124HCE0</accession>